<dbReference type="KEGG" id="ant:Arnit_0391"/>
<dbReference type="HOGENOM" id="CLU_000445_133_3_7"/>
<dbReference type="OrthoDB" id="9793144at2"/>
<dbReference type="PRINTS" id="PR00344">
    <property type="entry name" value="BCTRLSENSOR"/>
</dbReference>
<gene>
    <name evidence="10" type="ordered locus">Arnit_0391</name>
</gene>
<dbReference type="InterPro" id="IPR013655">
    <property type="entry name" value="PAS_fold_3"/>
</dbReference>
<dbReference type="RefSeq" id="WP_013134201.1">
    <property type="nucleotide sequence ID" value="NC_014166.1"/>
</dbReference>
<dbReference type="InterPro" id="IPR052162">
    <property type="entry name" value="Sensor_kinase/Photoreceptor"/>
</dbReference>
<dbReference type="SMART" id="SM00387">
    <property type="entry name" value="HATPase_c"/>
    <property type="match status" value="1"/>
</dbReference>
<dbReference type="PANTHER" id="PTHR43304">
    <property type="entry name" value="PHYTOCHROME-LIKE PROTEIN CPH1"/>
    <property type="match status" value="1"/>
</dbReference>
<dbReference type="SUPFAM" id="SSF55785">
    <property type="entry name" value="PYP-like sensor domain (PAS domain)"/>
    <property type="match status" value="2"/>
</dbReference>
<dbReference type="InterPro" id="IPR005467">
    <property type="entry name" value="His_kinase_dom"/>
</dbReference>
<dbReference type="InterPro" id="IPR001610">
    <property type="entry name" value="PAC"/>
</dbReference>
<dbReference type="InterPro" id="IPR021796">
    <property type="entry name" value="Tll0287-like_dom"/>
</dbReference>
<feature type="transmembrane region" description="Helical" evidence="6">
    <location>
        <begin position="212"/>
        <end position="229"/>
    </location>
</feature>
<keyword evidence="11" id="KW-1185">Reference proteome</keyword>
<dbReference type="Pfam" id="PF08447">
    <property type="entry name" value="PAS_3"/>
    <property type="match status" value="2"/>
</dbReference>
<evidence type="ECO:0000256" key="6">
    <source>
        <dbReference type="SAM" id="Phobius"/>
    </source>
</evidence>
<dbReference type="STRING" id="572480.Arnit_0391"/>
<dbReference type="PROSITE" id="PS50112">
    <property type="entry name" value="PAS"/>
    <property type="match status" value="2"/>
</dbReference>
<evidence type="ECO:0000256" key="2">
    <source>
        <dbReference type="ARBA" id="ARBA00012438"/>
    </source>
</evidence>
<sequence length="740" mass="86520">MNKTKAILLTIFFVILGNIITFYFIDKSASSQINISKKMVLNESRAHFKDTIHIKDWNTQFDGVYVQSNTLKPNKYLVNNHIFTQNNKLLIKINHAWMTKQISEISNKQGDYYYKLTSLRPINPDNAPDKFEKVALKKFEKDKINEYYSFSKNLKRFTYVGALKVDANCMACHYQQNYKIGDYIGGVRITIPTSDYKNFYESLQNKVSITKIIIVLLSIFVLLVLIWFINNIYTRQDLIQEMAKKQEELYQRYKLAVDGSNSGLWDWDLVKNKVYFSKEWKEMLGYKADELLNDIKTWENLINPEDKENAVCDIQNNHNKVTKYYENTHRLRHKDGHWVWILDRGKTFFNKEDEPVRMLGFHTDITQQKELEMSLSNSQQTLLKAEKIANLAHWSLNISTMEITVSENTRRLFGLKEDATFGMKELFNTFVYEEDREEVSEKLTNSVKEKSSYAIEYRFKKYNENDIRYIHCNVEHEIISGKIVNTIGTIQDITKEVYLKQELQDKEELMIAQSRHAAMGEMISMIAHQWRQPIAVVAMGANNILADIELDSVNNDSLKENLDDIISQTEYLSQTIDDFKNFFKPNKEKDLVTVKSVFNETFKVMGKMLENNNITILQEYKSQNEIYTYSKELLQVFINIIKNAKEALIEKRQKDRIIKINEFMDNNQIIIQISDNAGGIDEDILNKIFDPYFTTKDELGTGLGLYMSKVIIEKHLNGQIQASNKDDGACFEIRFSAKDI</sequence>
<keyword evidence="6" id="KW-0812">Transmembrane</keyword>
<feature type="domain" description="PAS" evidence="8">
    <location>
        <begin position="249"/>
        <end position="308"/>
    </location>
</feature>
<name>D5V5M0_ARCNC</name>
<dbReference type="InterPro" id="IPR000700">
    <property type="entry name" value="PAS-assoc_C"/>
</dbReference>
<dbReference type="EC" id="2.7.13.3" evidence="2"/>
<dbReference type="Pfam" id="PF11845">
    <property type="entry name" value="Tll0287-like"/>
    <property type="match status" value="1"/>
</dbReference>
<dbReference type="EMBL" id="CP001999">
    <property type="protein sequence ID" value="ADG92056.1"/>
    <property type="molecule type" value="Genomic_DNA"/>
</dbReference>
<dbReference type="CDD" id="cd00130">
    <property type="entry name" value="PAS"/>
    <property type="match status" value="2"/>
</dbReference>
<comment type="catalytic activity">
    <reaction evidence="1">
        <text>ATP + protein L-histidine = ADP + protein N-phospho-L-histidine.</text>
        <dbReference type="EC" id="2.7.13.3"/>
    </reaction>
</comment>
<keyword evidence="6" id="KW-1133">Transmembrane helix</keyword>
<evidence type="ECO:0000256" key="4">
    <source>
        <dbReference type="ARBA" id="ARBA00022679"/>
    </source>
</evidence>
<dbReference type="NCBIfam" id="TIGR00229">
    <property type="entry name" value="sensory_box"/>
    <property type="match status" value="2"/>
</dbReference>
<dbReference type="InterPro" id="IPR036097">
    <property type="entry name" value="HisK_dim/P_sf"/>
</dbReference>
<dbReference type="Gene3D" id="3.30.565.10">
    <property type="entry name" value="Histidine kinase-like ATPase, C-terminal domain"/>
    <property type="match status" value="1"/>
</dbReference>
<dbReference type="CDD" id="cd00082">
    <property type="entry name" value="HisKA"/>
    <property type="match status" value="1"/>
</dbReference>
<feature type="domain" description="PAS" evidence="8">
    <location>
        <begin position="403"/>
        <end position="450"/>
    </location>
</feature>
<reference evidence="10 11" key="1">
    <citation type="journal article" date="2010" name="Stand. Genomic Sci.">
        <title>Complete genome sequence of Arcobacter nitrofigilis type strain (CI).</title>
        <authorList>
            <person name="Pati A."/>
            <person name="Gronow S."/>
            <person name="Lapidus A."/>
            <person name="Copeland A."/>
            <person name="Glavina Del Rio T."/>
            <person name="Nolan M."/>
            <person name="Lucas S."/>
            <person name="Tice H."/>
            <person name="Cheng J.F."/>
            <person name="Han C."/>
            <person name="Chertkov O."/>
            <person name="Bruce D."/>
            <person name="Tapia R."/>
            <person name="Goodwin L."/>
            <person name="Pitluck S."/>
            <person name="Liolios K."/>
            <person name="Ivanova N."/>
            <person name="Mavromatis K."/>
            <person name="Chen A."/>
            <person name="Palaniappan K."/>
            <person name="Land M."/>
            <person name="Hauser L."/>
            <person name="Chang Y.J."/>
            <person name="Jeffries C.D."/>
            <person name="Detter J.C."/>
            <person name="Rohde M."/>
            <person name="Goker M."/>
            <person name="Bristow J."/>
            <person name="Eisen J.A."/>
            <person name="Markowitz V."/>
            <person name="Hugenholtz P."/>
            <person name="Klenk H.P."/>
            <person name="Kyrpides N.C."/>
        </authorList>
    </citation>
    <scope>NUCLEOTIDE SEQUENCE [LARGE SCALE GENOMIC DNA]</scope>
    <source>
        <strain evidence="11">ATCC 33309 / DSM 7299 / CCUG 15893 / LMG 7604 / NCTC 12251 / CI</strain>
    </source>
</reference>
<dbReference type="Gene3D" id="1.10.287.130">
    <property type="match status" value="1"/>
</dbReference>
<dbReference type="PROSITE" id="PS50113">
    <property type="entry name" value="PAC"/>
    <property type="match status" value="1"/>
</dbReference>
<dbReference type="eggNOG" id="COG2202">
    <property type="taxonomic scope" value="Bacteria"/>
</dbReference>
<dbReference type="InterPro" id="IPR035965">
    <property type="entry name" value="PAS-like_dom_sf"/>
</dbReference>
<dbReference type="GO" id="GO:0000155">
    <property type="term" value="F:phosphorelay sensor kinase activity"/>
    <property type="evidence" value="ECO:0007669"/>
    <property type="project" value="InterPro"/>
</dbReference>
<dbReference type="PROSITE" id="PS50109">
    <property type="entry name" value="HIS_KIN"/>
    <property type="match status" value="1"/>
</dbReference>
<dbReference type="SMART" id="SM00091">
    <property type="entry name" value="PAS"/>
    <property type="match status" value="2"/>
</dbReference>
<dbReference type="SUPFAM" id="SSF47384">
    <property type="entry name" value="Homodimeric domain of signal transducing histidine kinase"/>
    <property type="match status" value="1"/>
</dbReference>
<dbReference type="PANTHER" id="PTHR43304:SF1">
    <property type="entry name" value="PAC DOMAIN-CONTAINING PROTEIN"/>
    <property type="match status" value="1"/>
</dbReference>
<dbReference type="eggNOG" id="COG4191">
    <property type="taxonomic scope" value="Bacteria"/>
</dbReference>
<dbReference type="InterPro" id="IPR003594">
    <property type="entry name" value="HATPase_dom"/>
</dbReference>
<dbReference type="InterPro" id="IPR036890">
    <property type="entry name" value="HATPase_C_sf"/>
</dbReference>
<evidence type="ECO:0000313" key="10">
    <source>
        <dbReference type="EMBL" id="ADG92056.1"/>
    </source>
</evidence>
<feature type="domain" description="Histidine kinase" evidence="7">
    <location>
        <begin position="525"/>
        <end position="739"/>
    </location>
</feature>
<keyword evidence="6" id="KW-0472">Membrane</keyword>
<dbReference type="AlphaFoldDB" id="D5V5M0"/>
<dbReference type="InterPro" id="IPR000014">
    <property type="entry name" value="PAS"/>
</dbReference>
<evidence type="ECO:0000256" key="3">
    <source>
        <dbReference type="ARBA" id="ARBA00022553"/>
    </source>
</evidence>
<keyword evidence="3" id="KW-0597">Phosphoprotein</keyword>
<dbReference type="InterPro" id="IPR003661">
    <property type="entry name" value="HisK_dim/P_dom"/>
</dbReference>
<dbReference type="Pfam" id="PF00512">
    <property type="entry name" value="HisKA"/>
    <property type="match status" value="1"/>
</dbReference>
<feature type="domain" description="PAC" evidence="9">
    <location>
        <begin position="325"/>
        <end position="377"/>
    </location>
</feature>
<evidence type="ECO:0000259" key="7">
    <source>
        <dbReference type="PROSITE" id="PS50109"/>
    </source>
</evidence>
<protein>
    <recommendedName>
        <fullName evidence="2">histidine kinase</fullName>
        <ecNumber evidence="2">2.7.13.3</ecNumber>
    </recommendedName>
</protein>
<dbReference type="Pfam" id="PF02518">
    <property type="entry name" value="HATPase_c"/>
    <property type="match status" value="1"/>
</dbReference>
<dbReference type="SMART" id="SM00086">
    <property type="entry name" value="PAC"/>
    <property type="match status" value="2"/>
</dbReference>
<evidence type="ECO:0000256" key="5">
    <source>
        <dbReference type="ARBA" id="ARBA00022777"/>
    </source>
</evidence>
<evidence type="ECO:0000313" key="11">
    <source>
        <dbReference type="Proteomes" id="UP000000939"/>
    </source>
</evidence>
<proteinExistence type="predicted"/>
<dbReference type="Gene3D" id="3.30.450.20">
    <property type="entry name" value="PAS domain"/>
    <property type="match status" value="2"/>
</dbReference>
<organism evidence="10 11">
    <name type="scientific">Arcobacter nitrofigilis (strain ATCC 33309 / DSM 7299 / CCUG 15893 / LMG 7604 / NCTC 12251 / CI)</name>
    <name type="common">Campylobacter nitrofigilis</name>
    <dbReference type="NCBI Taxonomy" id="572480"/>
    <lineage>
        <taxon>Bacteria</taxon>
        <taxon>Pseudomonadati</taxon>
        <taxon>Campylobacterota</taxon>
        <taxon>Epsilonproteobacteria</taxon>
        <taxon>Campylobacterales</taxon>
        <taxon>Arcobacteraceae</taxon>
        <taxon>Arcobacter</taxon>
    </lineage>
</organism>
<keyword evidence="5 10" id="KW-0418">Kinase</keyword>
<dbReference type="Proteomes" id="UP000000939">
    <property type="component" value="Chromosome"/>
</dbReference>
<feature type="transmembrane region" description="Helical" evidence="6">
    <location>
        <begin position="6"/>
        <end position="25"/>
    </location>
</feature>
<evidence type="ECO:0000256" key="1">
    <source>
        <dbReference type="ARBA" id="ARBA00000085"/>
    </source>
</evidence>
<dbReference type="SMART" id="SM00388">
    <property type="entry name" value="HisKA"/>
    <property type="match status" value="1"/>
</dbReference>
<evidence type="ECO:0000259" key="8">
    <source>
        <dbReference type="PROSITE" id="PS50112"/>
    </source>
</evidence>
<accession>D5V5M0</accession>
<keyword evidence="4" id="KW-0808">Transferase</keyword>
<dbReference type="InterPro" id="IPR004358">
    <property type="entry name" value="Sig_transdc_His_kin-like_C"/>
</dbReference>
<evidence type="ECO:0000259" key="9">
    <source>
        <dbReference type="PROSITE" id="PS50113"/>
    </source>
</evidence>
<dbReference type="SUPFAM" id="SSF55874">
    <property type="entry name" value="ATPase domain of HSP90 chaperone/DNA topoisomerase II/histidine kinase"/>
    <property type="match status" value="1"/>
</dbReference>